<organism evidence="2 3">
    <name type="scientific">Prorocentrum cordatum</name>
    <dbReference type="NCBI Taxonomy" id="2364126"/>
    <lineage>
        <taxon>Eukaryota</taxon>
        <taxon>Sar</taxon>
        <taxon>Alveolata</taxon>
        <taxon>Dinophyceae</taxon>
        <taxon>Prorocentrales</taxon>
        <taxon>Prorocentraceae</taxon>
        <taxon>Prorocentrum</taxon>
    </lineage>
</organism>
<evidence type="ECO:0000313" key="3">
    <source>
        <dbReference type="Proteomes" id="UP001189429"/>
    </source>
</evidence>
<gene>
    <name evidence="2" type="ORF">PCOR1329_LOCUS48755</name>
</gene>
<protein>
    <submittedName>
        <fullName evidence="2">Uncharacterized protein</fullName>
    </submittedName>
</protein>
<keyword evidence="3" id="KW-1185">Reference proteome</keyword>
<comment type="caution">
    <text evidence="2">The sequence shown here is derived from an EMBL/GenBank/DDBJ whole genome shotgun (WGS) entry which is preliminary data.</text>
</comment>
<name>A0ABN9UI67_9DINO</name>
<reference evidence="2" key="1">
    <citation type="submission" date="2023-10" db="EMBL/GenBank/DDBJ databases">
        <authorList>
            <person name="Chen Y."/>
            <person name="Shah S."/>
            <person name="Dougan E. K."/>
            <person name="Thang M."/>
            <person name="Chan C."/>
        </authorList>
    </citation>
    <scope>NUCLEOTIDE SEQUENCE [LARGE SCALE GENOMIC DNA]</scope>
</reference>
<feature type="compositionally biased region" description="Basic and acidic residues" evidence="1">
    <location>
        <begin position="7"/>
        <end position="44"/>
    </location>
</feature>
<evidence type="ECO:0000313" key="2">
    <source>
        <dbReference type="EMBL" id="CAK0859361.1"/>
    </source>
</evidence>
<sequence length="106" mass="11863">MDSSSTSREREAGDREERGRVKSSRERGRKASERGSSRAEREESTASGAQQEGGRRPGNDGKLYNQARFTCPAREHNGILRRPQPKRCGQIPQIRTELGETILHAT</sequence>
<proteinExistence type="predicted"/>
<dbReference type="Proteomes" id="UP001189429">
    <property type="component" value="Unassembled WGS sequence"/>
</dbReference>
<accession>A0ABN9UI67</accession>
<evidence type="ECO:0000256" key="1">
    <source>
        <dbReference type="SAM" id="MobiDB-lite"/>
    </source>
</evidence>
<dbReference type="EMBL" id="CAUYUJ010015893">
    <property type="protein sequence ID" value="CAK0859361.1"/>
    <property type="molecule type" value="Genomic_DNA"/>
</dbReference>
<feature type="region of interest" description="Disordered" evidence="1">
    <location>
        <begin position="1"/>
        <end position="66"/>
    </location>
</feature>